<sequence>MGMTAYLTLFFKQQGLTVEEISFMYLTAYLSQFVFNTTCGVVSDKIGRPKYVAILSMLIAGSLASYLTFVPKVDKTIEENQLFNSLYCDNTDYVQMKVNRTCENIQQVMPCEEMCIPKCKDVSQKKLNLINKFVNHSELILNSGSQYDFVWCFRDSKIVLLANDTQFLCEAYQKACAVTCAEYKSTAVERKGQVLFLIAIVVLFLTFDENTYRFLDILANYMANTFEAEYGKQIFWSNTGALTGPSLVAFIIQQTTISEEMPHYESSLYFYAAIALLTISTVCTLDISKSKPAKEMSRAAIKLFKNIDFLFFVFILFVLGGTWGFLMNFHNLYLADIGTPIYMMGLLDTFAGVCGLPVLIAGKWLTDRIGNTNVFNLALLGYFIKCFGYSFVRVAWPVFFLELLMTFSYHLLWVATIDFCTKVGPENLKGTMITLAGSVHYSLGKYEIF</sequence>
<dbReference type="Proteomes" id="UP000807504">
    <property type="component" value="Unassembled WGS sequence"/>
</dbReference>
<dbReference type="Pfam" id="PF12832">
    <property type="entry name" value="MFS_1_like"/>
    <property type="match status" value="1"/>
</dbReference>
<dbReference type="GO" id="GO:0016020">
    <property type="term" value="C:membrane"/>
    <property type="evidence" value="ECO:0007669"/>
    <property type="project" value="UniProtKB-SubCell"/>
</dbReference>
<feature type="transmembrane region" description="Helical" evidence="6">
    <location>
        <begin position="51"/>
        <end position="70"/>
    </location>
</feature>
<comment type="similarity">
    <text evidence="2">Belongs to the major facilitator superfamily. MFSD6 family.</text>
</comment>
<dbReference type="InterPro" id="IPR036259">
    <property type="entry name" value="MFS_trans_sf"/>
</dbReference>
<keyword evidence="4 6" id="KW-1133">Transmembrane helix</keyword>
<keyword evidence="3 6" id="KW-0812">Transmembrane</keyword>
<feature type="transmembrane region" description="Helical" evidence="6">
    <location>
        <begin position="341"/>
        <end position="362"/>
    </location>
</feature>
<feature type="transmembrane region" description="Helical" evidence="6">
    <location>
        <begin position="374"/>
        <end position="392"/>
    </location>
</feature>
<evidence type="ECO:0000256" key="2">
    <source>
        <dbReference type="ARBA" id="ARBA00005241"/>
    </source>
</evidence>
<proteinExistence type="inferred from homology"/>
<dbReference type="SUPFAM" id="SSF103473">
    <property type="entry name" value="MFS general substrate transporter"/>
    <property type="match status" value="2"/>
</dbReference>
<gene>
    <name evidence="8" type="ORF">HNY73_018827</name>
</gene>
<reference evidence="8" key="1">
    <citation type="journal article" date="2020" name="bioRxiv">
        <title>Chromosome-level reference genome of the European wasp spider Argiope bruennichi: a resource for studies on range expansion and evolutionary adaptation.</title>
        <authorList>
            <person name="Sheffer M.M."/>
            <person name="Hoppe A."/>
            <person name="Krehenwinkel H."/>
            <person name="Uhl G."/>
            <person name="Kuss A.W."/>
            <person name="Jensen L."/>
            <person name="Jensen C."/>
            <person name="Gillespie R.G."/>
            <person name="Hoff K.J."/>
            <person name="Prost S."/>
        </authorList>
    </citation>
    <scope>NUCLEOTIDE SEQUENCE</scope>
</reference>
<keyword evidence="5 6" id="KW-0472">Membrane</keyword>
<dbReference type="PANTHER" id="PTHR16172:SF41">
    <property type="entry name" value="MAJOR FACILITATOR SUPERFAMILY DOMAIN-CONTAINING PROTEIN 6-LIKE"/>
    <property type="match status" value="1"/>
</dbReference>
<evidence type="ECO:0000256" key="6">
    <source>
        <dbReference type="SAM" id="Phobius"/>
    </source>
</evidence>
<dbReference type="PANTHER" id="PTHR16172">
    <property type="entry name" value="MAJOR FACILITATOR SUPERFAMILY DOMAIN-CONTAINING PROTEIN 6-LIKE"/>
    <property type="match status" value="1"/>
</dbReference>
<feature type="transmembrane region" description="Helical" evidence="6">
    <location>
        <begin position="268"/>
        <end position="288"/>
    </location>
</feature>
<evidence type="ECO:0000259" key="7">
    <source>
        <dbReference type="Pfam" id="PF12832"/>
    </source>
</evidence>
<evidence type="ECO:0000256" key="1">
    <source>
        <dbReference type="ARBA" id="ARBA00004141"/>
    </source>
</evidence>
<evidence type="ECO:0000313" key="8">
    <source>
        <dbReference type="EMBL" id="KAF8771402.1"/>
    </source>
</evidence>
<organism evidence="8 9">
    <name type="scientific">Argiope bruennichi</name>
    <name type="common">Wasp spider</name>
    <name type="synonym">Aranea bruennichi</name>
    <dbReference type="NCBI Taxonomy" id="94029"/>
    <lineage>
        <taxon>Eukaryota</taxon>
        <taxon>Metazoa</taxon>
        <taxon>Ecdysozoa</taxon>
        <taxon>Arthropoda</taxon>
        <taxon>Chelicerata</taxon>
        <taxon>Arachnida</taxon>
        <taxon>Araneae</taxon>
        <taxon>Araneomorphae</taxon>
        <taxon>Entelegynae</taxon>
        <taxon>Araneoidea</taxon>
        <taxon>Araneidae</taxon>
        <taxon>Argiope</taxon>
    </lineage>
</organism>
<protein>
    <recommendedName>
        <fullName evidence="7">Major facilitator superfamily associated domain-containing protein</fullName>
    </recommendedName>
</protein>
<feature type="domain" description="Major facilitator superfamily associated" evidence="7">
    <location>
        <begin position="4"/>
        <end position="445"/>
    </location>
</feature>
<feature type="transmembrane region" description="Helical" evidence="6">
    <location>
        <begin position="309"/>
        <end position="329"/>
    </location>
</feature>
<dbReference type="EMBL" id="JABXBU010002228">
    <property type="protein sequence ID" value="KAF8771402.1"/>
    <property type="molecule type" value="Genomic_DNA"/>
</dbReference>
<evidence type="ECO:0000256" key="3">
    <source>
        <dbReference type="ARBA" id="ARBA00022692"/>
    </source>
</evidence>
<keyword evidence="9" id="KW-1185">Reference proteome</keyword>
<dbReference type="AlphaFoldDB" id="A0A8T0EE89"/>
<dbReference type="InterPro" id="IPR051717">
    <property type="entry name" value="MFS_MFSD6"/>
</dbReference>
<accession>A0A8T0EE89</accession>
<evidence type="ECO:0000313" key="9">
    <source>
        <dbReference type="Proteomes" id="UP000807504"/>
    </source>
</evidence>
<evidence type="ECO:0000256" key="5">
    <source>
        <dbReference type="ARBA" id="ARBA00023136"/>
    </source>
</evidence>
<reference evidence="8" key="2">
    <citation type="submission" date="2020-06" db="EMBL/GenBank/DDBJ databases">
        <authorList>
            <person name="Sheffer M."/>
        </authorList>
    </citation>
    <scope>NUCLEOTIDE SEQUENCE</scope>
</reference>
<evidence type="ECO:0000256" key="4">
    <source>
        <dbReference type="ARBA" id="ARBA00022989"/>
    </source>
</evidence>
<dbReference type="Gene3D" id="1.20.1250.20">
    <property type="entry name" value="MFS general substrate transporter like domains"/>
    <property type="match status" value="2"/>
</dbReference>
<comment type="subcellular location">
    <subcellularLocation>
        <location evidence="1">Membrane</location>
        <topology evidence="1">Multi-pass membrane protein</topology>
    </subcellularLocation>
</comment>
<name>A0A8T0EE89_ARGBR</name>
<comment type="caution">
    <text evidence="8">The sequence shown here is derived from an EMBL/GenBank/DDBJ whole genome shotgun (WGS) entry which is preliminary data.</text>
</comment>
<dbReference type="InterPro" id="IPR024989">
    <property type="entry name" value="MFS_assoc_dom"/>
</dbReference>